<dbReference type="PANTHER" id="PTHR30579:SF2">
    <property type="entry name" value="HTH-TYPE TRANSCRIPTIONAL REGULATOR ARGP"/>
    <property type="match status" value="1"/>
</dbReference>
<evidence type="ECO:0000259" key="6">
    <source>
        <dbReference type="PROSITE" id="PS50931"/>
    </source>
</evidence>
<organism evidence="7 8">
    <name type="scientific">Arthrobacter pullicola</name>
    <dbReference type="NCBI Taxonomy" id="2762224"/>
    <lineage>
        <taxon>Bacteria</taxon>
        <taxon>Bacillati</taxon>
        <taxon>Actinomycetota</taxon>
        <taxon>Actinomycetes</taxon>
        <taxon>Micrococcales</taxon>
        <taxon>Micrococcaceae</taxon>
        <taxon>Arthrobacter</taxon>
    </lineage>
</organism>
<dbReference type="NCBIfam" id="TIGR03298">
    <property type="entry name" value="argP"/>
    <property type="match status" value="1"/>
</dbReference>
<dbReference type="Gene3D" id="3.40.190.290">
    <property type="match status" value="1"/>
</dbReference>
<dbReference type="SUPFAM" id="SSF46785">
    <property type="entry name" value="Winged helix' DNA-binding domain"/>
    <property type="match status" value="1"/>
</dbReference>
<dbReference type="InterPro" id="IPR000847">
    <property type="entry name" value="LysR_HTH_N"/>
</dbReference>
<comment type="similarity">
    <text evidence="1">Belongs to the LysR transcriptional regulatory family.</text>
</comment>
<keyword evidence="4" id="KW-0010">Activator</keyword>
<evidence type="ECO:0000313" key="7">
    <source>
        <dbReference type="EMBL" id="MBD8042368.1"/>
    </source>
</evidence>
<reference evidence="7 8" key="1">
    <citation type="submission" date="2020-08" db="EMBL/GenBank/DDBJ databases">
        <title>A Genomic Blueprint of the Chicken Gut Microbiome.</title>
        <authorList>
            <person name="Gilroy R."/>
            <person name="Ravi A."/>
            <person name="Getino M."/>
            <person name="Pursley I."/>
            <person name="Horton D.L."/>
            <person name="Alikhan N.-F."/>
            <person name="Baker D."/>
            <person name="Gharbi K."/>
            <person name="Hall N."/>
            <person name="Watson M."/>
            <person name="Adriaenssens E.M."/>
            <person name="Foster-Nyarko E."/>
            <person name="Jarju S."/>
            <person name="Secka A."/>
            <person name="Antonio M."/>
            <person name="Oren A."/>
            <person name="Chaudhuri R."/>
            <person name="La Ragione R.M."/>
            <person name="Hildebrand F."/>
            <person name="Pallen M.J."/>
        </authorList>
    </citation>
    <scope>NUCLEOTIDE SEQUENCE [LARGE SCALE GENOMIC DNA]</scope>
    <source>
        <strain evidence="7 8">Sa2BUA2</strain>
    </source>
</reference>
<dbReference type="NCBIfam" id="NF009888">
    <property type="entry name" value="PRK13348.1"/>
    <property type="match status" value="1"/>
</dbReference>
<dbReference type="InterPro" id="IPR036388">
    <property type="entry name" value="WH-like_DNA-bd_sf"/>
</dbReference>
<evidence type="ECO:0000256" key="5">
    <source>
        <dbReference type="ARBA" id="ARBA00023163"/>
    </source>
</evidence>
<dbReference type="Proteomes" id="UP000652763">
    <property type="component" value="Unassembled WGS sequence"/>
</dbReference>
<dbReference type="NCBIfam" id="NF002964">
    <property type="entry name" value="PRK03635.1"/>
    <property type="match status" value="1"/>
</dbReference>
<dbReference type="InterPro" id="IPR017685">
    <property type="entry name" value="ArgP"/>
</dbReference>
<accession>A0ABR8YE05</accession>
<comment type="caution">
    <text evidence="7">The sequence shown here is derived from an EMBL/GenBank/DDBJ whole genome shotgun (WGS) entry which is preliminary data.</text>
</comment>
<keyword evidence="5" id="KW-0804">Transcription</keyword>
<name>A0ABR8YE05_9MICC</name>
<dbReference type="SUPFAM" id="SSF53850">
    <property type="entry name" value="Periplasmic binding protein-like II"/>
    <property type="match status" value="1"/>
</dbReference>
<evidence type="ECO:0000256" key="3">
    <source>
        <dbReference type="ARBA" id="ARBA00023125"/>
    </source>
</evidence>
<dbReference type="PANTHER" id="PTHR30579">
    <property type="entry name" value="TRANSCRIPTIONAL REGULATOR"/>
    <property type="match status" value="1"/>
</dbReference>
<dbReference type="InterPro" id="IPR005119">
    <property type="entry name" value="LysR_subst-bd"/>
</dbReference>
<feature type="domain" description="HTH lysR-type" evidence="6">
    <location>
        <begin position="1"/>
        <end position="59"/>
    </location>
</feature>
<sequence>MDLNSEQLRALSAVIDHGGFETAAASLHVTPSAISQRIKALEKQVGAVLVRRGKPAAVTEPGAVLLRLARQVAALETDAARRLGLDEQAGRPRVLLVINADSMATWVLPALAPLQDISFEFTLEDQDYSADSLRNGTAMGAVTSSSTAVQGCSVEPLGIMRYLAVASPDFVGRWLPEGWNHVSAAAAPMVVFNRRDSLQQRFLSDCFGPGLAPPHHFVPASWDFLQATRLGFGWAVLPDLQAAPLLADGSLVLLDAGRALDVPLFWQQWRVDLPPLSRVAEALTSAAARVLASQGTGLAGTR</sequence>
<dbReference type="InterPro" id="IPR036390">
    <property type="entry name" value="WH_DNA-bd_sf"/>
</dbReference>
<evidence type="ECO:0000256" key="2">
    <source>
        <dbReference type="ARBA" id="ARBA00023015"/>
    </source>
</evidence>
<dbReference type="Pfam" id="PF00126">
    <property type="entry name" value="HTH_1"/>
    <property type="match status" value="1"/>
</dbReference>
<protein>
    <submittedName>
        <fullName evidence="7">LysR family transcriptional regulator ArgP</fullName>
    </submittedName>
</protein>
<gene>
    <name evidence="7" type="ORF">H9638_00935</name>
</gene>
<proteinExistence type="inferred from homology"/>
<evidence type="ECO:0000256" key="1">
    <source>
        <dbReference type="ARBA" id="ARBA00009437"/>
    </source>
</evidence>
<dbReference type="EMBL" id="JACSQC010000001">
    <property type="protein sequence ID" value="MBD8042368.1"/>
    <property type="molecule type" value="Genomic_DNA"/>
</dbReference>
<dbReference type="RefSeq" id="WP_191745319.1">
    <property type="nucleotide sequence ID" value="NZ_JACSQC010000001.1"/>
</dbReference>
<dbReference type="PROSITE" id="PS50931">
    <property type="entry name" value="HTH_LYSR"/>
    <property type="match status" value="1"/>
</dbReference>
<keyword evidence="8" id="KW-1185">Reference proteome</keyword>
<dbReference type="Pfam" id="PF03466">
    <property type="entry name" value="LysR_substrate"/>
    <property type="match status" value="1"/>
</dbReference>
<evidence type="ECO:0000256" key="4">
    <source>
        <dbReference type="ARBA" id="ARBA00023159"/>
    </source>
</evidence>
<keyword evidence="3" id="KW-0238">DNA-binding</keyword>
<dbReference type="Gene3D" id="1.10.10.10">
    <property type="entry name" value="Winged helix-like DNA-binding domain superfamily/Winged helix DNA-binding domain"/>
    <property type="match status" value="1"/>
</dbReference>
<keyword evidence="2" id="KW-0805">Transcription regulation</keyword>
<evidence type="ECO:0000313" key="8">
    <source>
        <dbReference type="Proteomes" id="UP000652763"/>
    </source>
</evidence>
<dbReference type="InterPro" id="IPR050176">
    <property type="entry name" value="LTTR"/>
</dbReference>